<dbReference type="Pfam" id="PF12698">
    <property type="entry name" value="ABC2_membrane_3"/>
    <property type="match status" value="1"/>
</dbReference>
<keyword evidence="9" id="KW-1185">Reference proteome</keyword>
<keyword evidence="3 6" id="KW-0812">Transmembrane</keyword>
<organism evidence="8 9">
    <name type="scientific">Shewanella intestini</name>
    <dbReference type="NCBI Taxonomy" id="2017544"/>
    <lineage>
        <taxon>Bacteria</taxon>
        <taxon>Pseudomonadati</taxon>
        <taxon>Pseudomonadota</taxon>
        <taxon>Gammaproteobacteria</taxon>
        <taxon>Alteromonadales</taxon>
        <taxon>Shewanellaceae</taxon>
        <taxon>Shewanella</taxon>
    </lineage>
</organism>
<feature type="transmembrane region" description="Helical" evidence="6">
    <location>
        <begin position="347"/>
        <end position="368"/>
    </location>
</feature>
<accession>A0ABS5I407</accession>
<reference evidence="8 9" key="1">
    <citation type="submission" date="2020-02" db="EMBL/GenBank/DDBJ databases">
        <title>Shewanella WXL01 sp. nov., a marine bacterium isolated from green algae in Luhuitou Fringing Reef (Northern South China Sea).</title>
        <authorList>
            <person name="Wang X."/>
        </authorList>
    </citation>
    <scope>NUCLEOTIDE SEQUENCE [LARGE SCALE GENOMIC DNA]</scope>
    <source>
        <strain evidence="8 9">MCCC 1A01895</strain>
    </source>
</reference>
<feature type="transmembrane region" description="Helical" evidence="6">
    <location>
        <begin position="225"/>
        <end position="251"/>
    </location>
</feature>
<keyword evidence="5 6" id="KW-0472">Membrane</keyword>
<feature type="domain" description="ABC-2 type transporter transmembrane" evidence="7">
    <location>
        <begin position="17"/>
        <end position="362"/>
    </location>
</feature>
<feature type="transmembrane region" description="Helical" evidence="6">
    <location>
        <begin position="181"/>
        <end position="204"/>
    </location>
</feature>
<sequence>MTGLFRREWKNLWADPWQLALLTYIPILTMLLLLWIFNSVTPRDLPVAVVDLDKSQMSQTLAHKLEASPSIKLVSFYNLDEAKTAMHNADVFALVVFPDNMRKDLLTGHSPIIDVRYNSQFLLVGKLLASQIQQALGAGLKDVSMYLQYARGIPKAQAELNLSPIAMQITPLYNHNSHYQIFLMPAIWIALGQIVMMLTFANSLGRELRHHSVAQWLQFGLLRALWVKAAVYIPLSVVQFSALTLLLFQYLSLDVNHAFLLLLLAQVLMTIVVWLIVLTIFMTLRDSARMVSFCTALFAPAFPFMGVTFPTNNMPIAAQWWRMLMPSSHYIEQQMAVLHYHASLSELVMMLTQYLPFLLLLPITYLGARKLRAAIA</sequence>
<evidence type="ECO:0000256" key="5">
    <source>
        <dbReference type="ARBA" id="ARBA00023136"/>
    </source>
</evidence>
<evidence type="ECO:0000256" key="6">
    <source>
        <dbReference type="SAM" id="Phobius"/>
    </source>
</evidence>
<dbReference type="PANTHER" id="PTHR30294:SF47">
    <property type="entry name" value="INNER MEMBRANE TRANSPORT PERMEASE YHHJ"/>
    <property type="match status" value="1"/>
</dbReference>
<keyword evidence="4 6" id="KW-1133">Transmembrane helix</keyword>
<evidence type="ECO:0000256" key="2">
    <source>
        <dbReference type="ARBA" id="ARBA00022475"/>
    </source>
</evidence>
<feature type="transmembrane region" description="Helical" evidence="6">
    <location>
        <begin position="257"/>
        <end position="278"/>
    </location>
</feature>
<dbReference type="PANTHER" id="PTHR30294">
    <property type="entry name" value="MEMBRANE COMPONENT OF ABC TRANSPORTER YHHJ-RELATED"/>
    <property type="match status" value="1"/>
</dbReference>
<evidence type="ECO:0000256" key="3">
    <source>
        <dbReference type="ARBA" id="ARBA00022692"/>
    </source>
</evidence>
<dbReference type="Proteomes" id="UP000811844">
    <property type="component" value="Unassembled WGS sequence"/>
</dbReference>
<dbReference type="InterPro" id="IPR051449">
    <property type="entry name" value="ABC-2_transporter_component"/>
</dbReference>
<feature type="transmembrane region" description="Helical" evidence="6">
    <location>
        <begin position="12"/>
        <end position="37"/>
    </location>
</feature>
<evidence type="ECO:0000313" key="8">
    <source>
        <dbReference type="EMBL" id="MBR9728764.1"/>
    </source>
</evidence>
<dbReference type="RefSeq" id="WP_153665041.1">
    <property type="nucleotide sequence ID" value="NZ_JAAIKR010000012.1"/>
</dbReference>
<proteinExistence type="predicted"/>
<gene>
    <name evidence="8" type="ORF">G3R48_12330</name>
</gene>
<keyword evidence="2" id="KW-1003">Cell membrane</keyword>
<evidence type="ECO:0000256" key="1">
    <source>
        <dbReference type="ARBA" id="ARBA00004651"/>
    </source>
</evidence>
<evidence type="ECO:0000259" key="7">
    <source>
        <dbReference type="Pfam" id="PF12698"/>
    </source>
</evidence>
<dbReference type="InterPro" id="IPR013525">
    <property type="entry name" value="ABC2_TM"/>
</dbReference>
<name>A0ABS5I407_9GAMM</name>
<evidence type="ECO:0000256" key="4">
    <source>
        <dbReference type="ARBA" id="ARBA00022989"/>
    </source>
</evidence>
<dbReference type="Gene3D" id="3.40.1710.10">
    <property type="entry name" value="abc type-2 transporter like domain"/>
    <property type="match status" value="1"/>
</dbReference>
<feature type="transmembrane region" description="Helical" evidence="6">
    <location>
        <begin position="290"/>
        <end position="309"/>
    </location>
</feature>
<protein>
    <submittedName>
        <fullName evidence="8">ABC transporter permease</fullName>
    </submittedName>
</protein>
<dbReference type="EMBL" id="JAAIKR010000012">
    <property type="protein sequence ID" value="MBR9728764.1"/>
    <property type="molecule type" value="Genomic_DNA"/>
</dbReference>
<evidence type="ECO:0000313" key="9">
    <source>
        <dbReference type="Proteomes" id="UP000811844"/>
    </source>
</evidence>
<comment type="caution">
    <text evidence="8">The sequence shown here is derived from an EMBL/GenBank/DDBJ whole genome shotgun (WGS) entry which is preliminary data.</text>
</comment>
<comment type="subcellular location">
    <subcellularLocation>
        <location evidence="1">Cell membrane</location>
        <topology evidence="1">Multi-pass membrane protein</topology>
    </subcellularLocation>
</comment>